<dbReference type="EMBL" id="LSNE01000009">
    <property type="protein sequence ID" value="KXI27981.1"/>
    <property type="molecule type" value="Genomic_DNA"/>
</dbReference>
<dbReference type="RefSeq" id="WP_068379893.1">
    <property type="nucleotide sequence ID" value="NZ_LSNE01000009.1"/>
</dbReference>
<dbReference type="STRING" id="1799789.AX660_21020"/>
<dbReference type="Pfam" id="PF07715">
    <property type="entry name" value="Plug"/>
    <property type="match status" value="1"/>
</dbReference>
<evidence type="ECO:0000256" key="5">
    <source>
        <dbReference type="ARBA" id="ARBA00023077"/>
    </source>
</evidence>
<dbReference type="AlphaFoldDB" id="A0A148KNX1"/>
<dbReference type="Gene3D" id="2.170.130.10">
    <property type="entry name" value="TonB-dependent receptor, plug domain"/>
    <property type="match status" value="1"/>
</dbReference>
<evidence type="ECO:0000256" key="9">
    <source>
        <dbReference type="RuleBase" id="RU003357"/>
    </source>
</evidence>
<keyword evidence="6 8" id="KW-0472">Membrane</keyword>
<dbReference type="PANTHER" id="PTHR47234">
    <property type="match status" value="1"/>
</dbReference>
<evidence type="ECO:0000256" key="10">
    <source>
        <dbReference type="SAM" id="SignalP"/>
    </source>
</evidence>
<evidence type="ECO:0000256" key="6">
    <source>
        <dbReference type="ARBA" id="ARBA00023136"/>
    </source>
</evidence>
<comment type="caution">
    <text evidence="13">The sequence shown here is derived from an EMBL/GenBank/DDBJ whole genome shotgun (WGS) entry which is preliminary data.</text>
</comment>
<sequence>MFTNSKLTKSIRLAMAFGAVSAFASGAVVAQETAEPDDKAVEKISITGSRIKSQNYESASPVSITSDVEIKLSGFTRIEDLLNTLPQIEAGQTSFIVNGASGTANLDLRGLGPTRTLVLINGRRLPSGGVYSQSPDINQIPAALVKRVEVLTGGGSSTYGADAVAGVVNFVMDDDFEGFEMTFGASGYQHDNSNKYIQGLMDARSFEYPDGNSDIDGKAYNFDITIGGDFADGKGHAVAYGTWRRNDELRQASRDYSSCALNAGGTACGGSGNAVIPNFYIGDIDPATGVQDDYEFWTLDSNSNFIPSVGNSYNYAPINHFMRPDERYSLGAFVNYEINDHVRPYFEVMYMRDRTAAQIAESGTFFSQQYDIDVNSPLINDAQRAQLMNRFGLGLDDQFSVYIGKRNTEGGARASVLEHNTFRVVLGTEGDINDNWSYDASLLYGSSSSSAAYINDFFGPRIETALDVDACAATSGCVPYEVFTYEGITNAAASTLTGVAILNGVASETVLNAYVTGETDFTVPSANDPIAVVFGYEYRKSEFDRLADEVFAQGLLLGQGGTTTSIKGGFSVNEIFAEAKVPLIQGKSGAEDLSLDLGYRYSDYDTSGAVSTYKIGANYAPIEELKIRGSYNRAVRAPNVGDLFSPQSTGLWGGTDPCGGIIADGQMPALTAAQCANTGVSASQYGTIGLSPASQYNGLFGGNPNLSPEIADTYTFGVVALPIEDLQFSVDFWDIKLEDVIGAVGAQLTVEQCGITGNAAFCDNIVRAASGSLWRGADGYVQATNINLASRHWQGWDVTGNYEVELGEGTLTAKFVGTLMTKKEYEPLPGDASSTYDCVDEVSVDCFAQPEWRHSLNVSYTTGDWWTVDAKWRYYGQVSYNATADTLLVADGGIKAQSYLDLKASFDVTENLFLLVGMNNVLDKEPPMVGSTISSNANTVAGYYDTLGRYLHASVTVRY</sequence>
<dbReference type="InterPro" id="IPR000531">
    <property type="entry name" value="Beta-barrel_TonB"/>
</dbReference>
<protein>
    <submittedName>
        <fullName evidence="13">TonB-dependent receptor</fullName>
    </submittedName>
</protein>
<keyword evidence="3 8" id="KW-1134">Transmembrane beta strand</keyword>
<dbReference type="OrthoDB" id="176248at2"/>
<feature type="domain" description="TonB-dependent receptor-like beta-barrel" evidence="11">
    <location>
        <begin position="379"/>
        <end position="921"/>
    </location>
</feature>
<evidence type="ECO:0000256" key="1">
    <source>
        <dbReference type="ARBA" id="ARBA00004571"/>
    </source>
</evidence>
<dbReference type="InterPro" id="IPR036942">
    <property type="entry name" value="Beta-barrel_TonB_sf"/>
</dbReference>
<evidence type="ECO:0000259" key="11">
    <source>
        <dbReference type="Pfam" id="PF00593"/>
    </source>
</evidence>
<evidence type="ECO:0000256" key="4">
    <source>
        <dbReference type="ARBA" id="ARBA00022692"/>
    </source>
</evidence>
<keyword evidence="14" id="KW-1185">Reference proteome</keyword>
<feature type="chain" id="PRO_5007550317" evidence="10">
    <location>
        <begin position="31"/>
        <end position="959"/>
    </location>
</feature>
<comment type="similarity">
    <text evidence="8 9">Belongs to the TonB-dependent receptor family.</text>
</comment>
<evidence type="ECO:0000256" key="3">
    <source>
        <dbReference type="ARBA" id="ARBA00022452"/>
    </source>
</evidence>
<dbReference type="GO" id="GO:0009279">
    <property type="term" value="C:cell outer membrane"/>
    <property type="evidence" value="ECO:0007669"/>
    <property type="project" value="UniProtKB-SubCell"/>
</dbReference>
<gene>
    <name evidence="13" type="ORF">AX660_21020</name>
</gene>
<feature type="signal peptide" evidence="10">
    <location>
        <begin position="1"/>
        <end position="30"/>
    </location>
</feature>
<dbReference type="InterPro" id="IPR039426">
    <property type="entry name" value="TonB-dep_rcpt-like"/>
</dbReference>
<dbReference type="PROSITE" id="PS52016">
    <property type="entry name" value="TONB_DEPENDENT_REC_3"/>
    <property type="match status" value="1"/>
</dbReference>
<evidence type="ECO:0000256" key="7">
    <source>
        <dbReference type="ARBA" id="ARBA00023237"/>
    </source>
</evidence>
<dbReference type="InterPro" id="IPR012910">
    <property type="entry name" value="Plug_dom"/>
</dbReference>
<name>A0A148KNX1_9ALTE</name>
<evidence type="ECO:0000256" key="8">
    <source>
        <dbReference type="PROSITE-ProRule" id="PRU01360"/>
    </source>
</evidence>
<evidence type="ECO:0000256" key="2">
    <source>
        <dbReference type="ARBA" id="ARBA00022448"/>
    </source>
</evidence>
<comment type="subcellular location">
    <subcellularLocation>
        <location evidence="1 8">Cell outer membrane</location>
        <topology evidence="1 8">Multi-pass membrane protein</topology>
    </subcellularLocation>
</comment>
<evidence type="ECO:0000313" key="14">
    <source>
        <dbReference type="Proteomes" id="UP000070299"/>
    </source>
</evidence>
<dbReference type="Gene3D" id="2.40.170.20">
    <property type="entry name" value="TonB-dependent receptor, beta-barrel domain"/>
    <property type="match status" value="1"/>
</dbReference>
<proteinExistence type="inferred from homology"/>
<evidence type="ECO:0000259" key="12">
    <source>
        <dbReference type="Pfam" id="PF07715"/>
    </source>
</evidence>
<reference evidence="14" key="1">
    <citation type="submission" date="2016-02" db="EMBL/GenBank/DDBJ databases">
        <authorList>
            <person name="Schultz-Johansen M."/>
            <person name="Glaring M.A."/>
            <person name="Bech P.K."/>
            <person name="Stougaard P."/>
        </authorList>
    </citation>
    <scope>NUCLEOTIDE SEQUENCE [LARGE SCALE GENOMIC DNA]</scope>
    <source>
        <strain evidence="14">S66</strain>
    </source>
</reference>
<evidence type="ECO:0000313" key="13">
    <source>
        <dbReference type="EMBL" id="KXI27981.1"/>
    </source>
</evidence>
<dbReference type="SUPFAM" id="SSF56935">
    <property type="entry name" value="Porins"/>
    <property type="match status" value="1"/>
</dbReference>
<keyword evidence="5 9" id="KW-0798">TonB box</keyword>
<dbReference type="InterPro" id="IPR037066">
    <property type="entry name" value="Plug_dom_sf"/>
</dbReference>
<keyword evidence="4 8" id="KW-0812">Transmembrane</keyword>
<feature type="domain" description="TonB-dependent receptor plug" evidence="12">
    <location>
        <begin position="56"/>
        <end position="167"/>
    </location>
</feature>
<dbReference type="Pfam" id="PF00593">
    <property type="entry name" value="TonB_dep_Rec_b-barrel"/>
    <property type="match status" value="1"/>
</dbReference>
<keyword evidence="2 8" id="KW-0813">Transport</keyword>
<dbReference type="Proteomes" id="UP000070299">
    <property type="component" value="Unassembled WGS sequence"/>
</dbReference>
<dbReference type="PANTHER" id="PTHR47234:SF2">
    <property type="entry name" value="TONB-DEPENDENT RECEPTOR"/>
    <property type="match status" value="1"/>
</dbReference>
<organism evidence="13 14">
    <name type="scientific">Paraglaciecola hydrolytica</name>
    <dbReference type="NCBI Taxonomy" id="1799789"/>
    <lineage>
        <taxon>Bacteria</taxon>
        <taxon>Pseudomonadati</taxon>
        <taxon>Pseudomonadota</taxon>
        <taxon>Gammaproteobacteria</taxon>
        <taxon>Alteromonadales</taxon>
        <taxon>Alteromonadaceae</taxon>
        <taxon>Paraglaciecola</taxon>
    </lineage>
</organism>
<keyword evidence="7 8" id="KW-0998">Cell outer membrane</keyword>
<accession>A0A148KNX1</accession>
<keyword evidence="10" id="KW-0732">Signal</keyword>
<keyword evidence="13" id="KW-0675">Receptor</keyword>